<protein>
    <recommendedName>
        <fullName evidence="5">DUF4292 domain-containing protein</fullName>
    </recommendedName>
</protein>
<feature type="region of interest" description="Disordered" evidence="1">
    <location>
        <begin position="37"/>
        <end position="57"/>
    </location>
</feature>
<dbReference type="PROSITE" id="PS51257">
    <property type="entry name" value="PROKAR_LIPOPROTEIN"/>
    <property type="match status" value="1"/>
</dbReference>
<sequence length="215" mass="24175">MFYRLSNSIRQKYSLTLRLLVLLLLVHTIASACSTDSSADEEADRMQQRRSSAQPDTLSAVRSLERATVSLLSNPFFASYQQSNTLSAYFDRINADFTLDADPIENLHSPTISDTIYTIRFGSSMMELYAPSQTGDLLLQTADILTPDITLRHNLRVGMSQAELVTRLKTHARDVKITQAPNEIVASNREGAPTTLHFYLQKGKVHRIKYDGYVD</sequence>
<dbReference type="Proteomes" id="UP000266005">
    <property type="component" value="Unassembled WGS sequence"/>
</dbReference>
<evidence type="ECO:0000313" key="3">
    <source>
        <dbReference type="EMBL" id="RIJ37016.1"/>
    </source>
</evidence>
<organism evidence="3 4">
    <name type="scientific">Pontibacter oryzae</name>
    <dbReference type="NCBI Taxonomy" id="2304593"/>
    <lineage>
        <taxon>Bacteria</taxon>
        <taxon>Pseudomonadati</taxon>
        <taxon>Bacteroidota</taxon>
        <taxon>Cytophagia</taxon>
        <taxon>Cytophagales</taxon>
        <taxon>Hymenobacteraceae</taxon>
        <taxon>Pontibacter</taxon>
    </lineage>
</organism>
<evidence type="ECO:0000256" key="2">
    <source>
        <dbReference type="SAM" id="SignalP"/>
    </source>
</evidence>
<evidence type="ECO:0000313" key="4">
    <source>
        <dbReference type="Proteomes" id="UP000266005"/>
    </source>
</evidence>
<dbReference type="AlphaFoldDB" id="A0A399RZ15"/>
<keyword evidence="4" id="KW-1185">Reference proteome</keyword>
<name>A0A399RZ15_9BACT</name>
<reference evidence="4" key="1">
    <citation type="submission" date="2018-08" db="EMBL/GenBank/DDBJ databases">
        <title>Mucilaginibacter sp. MYSH2.</title>
        <authorList>
            <person name="Seo T."/>
        </authorList>
    </citation>
    <scope>NUCLEOTIDE SEQUENCE [LARGE SCALE GENOMIC DNA]</scope>
    <source>
        <strain evidence="4">KIRAN</strain>
    </source>
</reference>
<gene>
    <name evidence="3" type="ORF">D1627_14485</name>
</gene>
<evidence type="ECO:0000256" key="1">
    <source>
        <dbReference type="SAM" id="MobiDB-lite"/>
    </source>
</evidence>
<comment type="caution">
    <text evidence="3">The sequence shown here is derived from an EMBL/GenBank/DDBJ whole genome shotgun (WGS) entry which is preliminary data.</text>
</comment>
<accession>A0A399RZ15</accession>
<feature type="signal peptide" evidence="2">
    <location>
        <begin position="1"/>
        <end position="32"/>
    </location>
</feature>
<dbReference type="EMBL" id="QWGE01000004">
    <property type="protein sequence ID" value="RIJ37016.1"/>
    <property type="molecule type" value="Genomic_DNA"/>
</dbReference>
<keyword evidence="2" id="KW-0732">Signal</keyword>
<dbReference type="RefSeq" id="WP_119432951.1">
    <property type="nucleotide sequence ID" value="NZ_QWGE01000004.1"/>
</dbReference>
<evidence type="ECO:0008006" key="5">
    <source>
        <dbReference type="Google" id="ProtNLM"/>
    </source>
</evidence>
<feature type="chain" id="PRO_5017198314" description="DUF4292 domain-containing protein" evidence="2">
    <location>
        <begin position="33"/>
        <end position="215"/>
    </location>
</feature>
<dbReference type="OrthoDB" id="851138at2"/>
<proteinExistence type="predicted"/>